<evidence type="ECO:0000256" key="1">
    <source>
        <dbReference type="ARBA" id="ARBA00007450"/>
    </source>
</evidence>
<dbReference type="GO" id="GO:0031145">
    <property type="term" value="P:anaphase-promoting complex-dependent catabolic process"/>
    <property type="evidence" value="ECO:0007669"/>
    <property type="project" value="TreeGrafter"/>
</dbReference>
<dbReference type="InterPro" id="IPR026000">
    <property type="entry name" value="Apc5_dom"/>
</dbReference>
<keyword evidence="3" id="KW-0132">Cell division</keyword>
<comment type="function">
    <text evidence="8">Component of the anaphase promoting complex/cyclosome (APC/C), a cell cycle-regulated E3 ubiquitin ligase that controls progression through mitosis and the G1 phase of the cell cycle. The APC/C complex acts by mediating ubiquitination and subsequent degradation of target proteins: it mainly mediates the formation of 'Lys-11'-linked polyubiquitin chains and, to a lower extent, the formation of 'Lys-48'- and 'Lys-63'-linked polyubiquitin chains. The APC/C complex catalyzes assembly of branched 'Lys-11'-/'Lys-48'-linked branched ubiquitin chains on target proteins.</text>
</comment>
<feature type="chain" id="PRO_5041237950" description="Anaphase-promoting complex subunit 5" evidence="9">
    <location>
        <begin position="26"/>
        <end position="780"/>
    </location>
</feature>
<dbReference type="InterPro" id="IPR011990">
    <property type="entry name" value="TPR-like_helical_dom_sf"/>
</dbReference>
<evidence type="ECO:0000256" key="6">
    <source>
        <dbReference type="ARBA" id="ARBA00023306"/>
    </source>
</evidence>
<dbReference type="InterPro" id="IPR037679">
    <property type="entry name" value="Apc5"/>
</dbReference>
<reference evidence="11" key="1">
    <citation type="submission" date="2022-07" db="EMBL/GenBank/DDBJ databases">
        <title>Fungi with potential for degradation of polypropylene.</title>
        <authorList>
            <person name="Gostincar C."/>
        </authorList>
    </citation>
    <scope>NUCLEOTIDE SEQUENCE</scope>
    <source>
        <strain evidence="11">EXF-13308</strain>
    </source>
</reference>
<dbReference type="Gene3D" id="1.25.40.10">
    <property type="entry name" value="Tetratricopeptide repeat domain"/>
    <property type="match status" value="1"/>
</dbReference>
<evidence type="ECO:0000259" key="10">
    <source>
        <dbReference type="Pfam" id="PF12862"/>
    </source>
</evidence>
<evidence type="ECO:0000256" key="3">
    <source>
        <dbReference type="ARBA" id="ARBA00022618"/>
    </source>
</evidence>
<keyword evidence="4" id="KW-0498">Mitosis</keyword>
<organism evidence="11 12">
    <name type="scientific">Pleurostoma richardsiae</name>
    <dbReference type="NCBI Taxonomy" id="41990"/>
    <lineage>
        <taxon>Eukaryota</taxon>
        <taxon>Fungi</taxon>
        <taxon>Dikarya</taxon>
        <taxon>Ascomycota</taxon>
        <taxon>Pezizomycotina</taxon>
        <taxon>Sordariomycetes</taxon>
        <taxon>Sordariomycetidae</taxon>
        <taxon>Calosphaeriales</taxon>
        <taxon>Pleurostomataceae</taxon>
        <taxon>Pleurostoma</taxon>
    </lineage>
</organism>
<keyword evidence="5" id="KW-0833">Ubl conjugation pathway</keyword>
<dbReference type="PANTHER" id="PTHR12830:SF9">
    <property type="entry name" value="ANAPHASE-PROMOTING COMPLEX SUBUNIT 5"/>
    <property type="match status" value="1"/>
</dbReference>
<keyword evidence="6" id="KW-0131">Cell cycle</keyword>
<feature type="signal peptide" evidence="9">
    <location>
        <begin position="1"/>
        <end position="25"/>
    </location>
</feature>
<dbReference type="EMBL" id="JANBVO010000003">
    <property type="protein sequence ID" value="KAJ9155540.1"/>
    <property type="molecule type" value="Genomic_DNA"/>
</dbReference>
<evidence type="ECO:0000256" key="7">
    <source>
        <dbReference type="ARBA" id="ARBA00031069"/>
    </source>
</evidence>
<evidence type="ECO:0000256" key="8">
    <source>
        <dbReference type="ARBA" id="ARBA00045696"/>
    </source>
</evidence>
<dbReference type="Proteomes" id="UP001174694">
    <property type="component" value="Unassembled WGS sequence"/>
</dbReference>
<evidence type="ECO:0000256" key="4">
    <source>
        <dbReference type="ARBA" id="ARBA00022776"/>
    </source>
</evidence>
<evidence type="ECO:0000256" key="2">
    <source>
        <dbReference type="ARBA" id="ARBA00016066"/>
    </source>
</evidence>
<proteinExistence type="inferred from homology"/>
<keyword evidence="12" id="KW-1185">Reference proteome</keyword>
<dbReference type="Pfam" id="PF12862">
    <property type="entry name" value="ANAPC5"/>
    <property type="match status" value="1"/>
</dbReference>
<dbReference type="GO" id="GO:0051301">
    <property type="term" value="P:cell division"/>
    <property type="evidence" value="ECO:0007669"/>
    <property type="project" value="UniProtKB-KW"/>
</dbReference>
<dbReference type="GO" id="GO:0005680">
    <property type="term" value="C:anaphase-promoting complex"/>
    <property type="evidence" value="ECO:0007669"/>
    <property type="project" value="InterPro"/>
</dbReference>
<evidence type="ECO:0000313" key="12">
    <source>
        <dbReference type="Proteomes" id="UP001174694"/>
    </source>
</evidence>
<keyword evidence="9" id="KW-0732">Signal</keyword>
<protein>
    <recommendedName>
        <fullName evidence="2">Anaphase-promoting complex subunit 5</fullName>
    </recommendedName>
    <alternativeName>
        <fullName evidence="7">Cyclosome subunit 5</fullName>
    </alternativeName>
</protein>
<gene>
    <name evidence="11" type="ORF">NKR23_g1584</name>
</gene>
<evidence type="ECO:0000256" key="9">
    <source>
        <dbReference type="SAM" id="SignalP"/>
    </source>
</evidence>
<comment type="similarity">
    <text evidence="1">Belongs to the APC5 family.</text>
</comment>
<evidence type="ECO:0000256" key="5">
    <source>
        <dbReference type="ARBA" id="ARBA00022786"/>
    </source>
</evidence>
<dbReference type="GO" id="GO:0070979">
    <property type="term" value="P:protein K11-linked ubiquitination"/>
    <property type="evidence" value="ECO:0007669"/>
    <property type="project" value="TreeGrafter"/>
</dbReference>
<name>A0AA38S3F4_9PEZI</name>
<dbReference type="GO" id="GO:0045842">
    <property type="term" value="P:positive regulation of mitotic metaphase/anaphase transition"/>
    <property type="evidence" value="ECO:0007669"/>
    <property type="project" value="TreeGrafter"/>
</dbReference>
<dbReference type="AlphaFoldDB" id="A0AA38S3F4"/>
<dbReference type="PANTHER" id="PTHR12830">
    <property type="entry name" value="ANAPHASE-PROMOTING COMPLEX SUBUNIT 5"/>
    <property type="match status" value="1"/>
</dbReference>
<sequence length="780" mass="88543">MFRYLTPAKICLLALIELYAEEAVANDAMIPVLSFITSNLVDIDTSGPLVGPKRRWTKAENAISIIKSIDAFEQLLSPYAAAVGFPGRRLWDIFLNKLWKIDSLYSLHEFFDTRHNLICKSKRELQRWAELGEQPRTEGMLLSKNSPFGAFVRKCQNEFLRLQFSDMAELWGAFVQYRQPTAAAWARRNPRSGRFSFDSVLSTGEQDWGASTMAVANVTYGDMLKGLPDARIPVSTHDLENLLEFQIEQMQKNGSRVPPYIQERFTELLNSSYSTPAMAHYLSFLEAWRSGDHTTSFDCLHRYFDYTMRNRDRLFYQYALMNLAVLQADFGCYQDALDAMLETVSTARENRDMTCLNFALNWLFHFGQSHPRLVSDLESSSLLGTSKETLAFLRVKAKETQMWPLWSSALLSEAKVALANGESIATAMQYMVRSSHLVVERNMRTMMGAQIALTIAFWDRLGTASLSTIACETFLRCHARDSLFEDELKITCRLAGLLAGKGEYDQAMQMLESVDPNSLRAWKQNQYWHKYRGLVKLRRDLHRNDLDGAEYLLSQLLQSKPDDLEPDFVFIVDTFHIEAMVRRGDLGAAFSKVEKMIAQNQESGCDISTRIRLLLTKAHLFDKSGRPQRGFTIAMRAASLAWRSRLMPLLWQAMGAIAGILVAQGDFEAAEKLLVVVIPRCLECDLSYLVGQLYSTLADARMGMAGQIPAESIKRRECLTRASETLKQAFGHFSSIEDVEKQCEMMAKRATIMKVMGDMKLADDFAAKYLELRKTSVKSA</sequence>
<feature type="domain" description="Anaphase-promoting complex subunit 5" evidence="10">
    <location>
        <begin position="280"/>
        <end position="369"/>
    </location>
</feature>
<evidence type="ECO:0000313" key="11">
    <source>
        <dbReference type="EMBL" id="KAJ9155540.1"/>
    </source>
</evidence>
<dbReference type="SUPFAM" id="SSF48452">
    <property type="entry name" value="TPR-like"/>
    <property type="match status" value="1"/>
</dbReference>
<accession>A0AA38S3F4</accession>
<comment type="caution">
    <text evidence="11">The sequence shown here is derived from an EMBL/GenBank/DDBJ whole genome shotgun (WGS) entry which is preliminary data.</text>
</comment>